<evidence type="ECO:0000313" key="4">
    <source>
        <dbReference type="Proteomes" id="UP001500603"/>
    </source>
</evidence>
<proteinExistence type="predicted"/>
<name>A0ABP9KN99_9NOCA</name>
<organism evidence="3 4">
    <name type="scientific">Nocardia callitridis</name>
    <dbReference type="NCBI Taxonomy" id="648753"/>
    <lineage>
        <taxon>Bacteria</taxon>
        <taxon>Bacillati</taxon>
        <taxon>Actinomycetota</taxon>
        <taxon>Actinomycetes</taxon>
        <taxon>Mycobacteriales</taxon>
        <taxon>Nocardiaceae</taxon>
        <taxon>Nocardia</taxon>
    </lineage>
</organism>
<keyword evidence="4" id="KW-1185">Reference proteome</keyword>
<evidence type="ECO:0000256" key="1">
    <source>
        <dbReference type="ARBA" id="ARBA00023125"/>
    </source>
</evidence>
<keyword evidence="1" id="KW-0238">DNA-binding</keyword>
<feature type="domain" description="HTH merR-type" evidence="2">
    <location>
        <begin position="55"/>
        <end position="100"/>
    </location>
</feature>
<protein>
    <recommendedName>
        <fullName evidence="2">HTH merR-type domain-containing protein</fullName>
    </recommendedName>
</protein>
<reference evidence="4" key="1">
    <citation type="journal article" date="2019" name="Int. J. Syst. Evol. Microbiol.">
        <title>The Global Catalogue of Microorganisms (GCM) 10K type strain sequencing project: providing services to taxonomists for standard genome sequencing and annotation.</title>
        <authorList>
            <consortium name="The Broad Institute Genomics Platform"/>
            <consortium name="The Broad Institute Genome Sequencing Center for Infectious Disease"/>
            <person name="Wu L."/>
            <person name="Ma J."/>
        </authorList>
    </citation>
    <scope>NUCLEOTIDE SEQUENCE [LARGE SCALE GENOMIC DNA]</scope>
    <source>
        <strain evidence="4">JCM 18298</strain>
    </source>
</reference>
<dbReference type="InterPro" id="IPR047057">
    <property type="entry name" value="MerR_fam"/>
</dbReference>
<accession>A0ABP9KN99</accession>
<evidence type="ECO:0000313" key="3">
    <source>
        <dbReference type="EMBL" id="GAA5060688.1"/>
    </source>
</evidence>
<dbReference type="PANTHER" id="PTHR30204">
    <property type="entry name" value="REDOX-CYCLING DRUG-SENSING TRANSCRIPTIONAL ACTIVATOR SOXR"/>
    <property type="match status" value="1"/>
</dbReference>
<dbReference type="Gene3D" id="1.10.1660.10">
    <property type="match status" value="2"/>
</dbReference>
<dbReference type="Pfam" id="PF00376">
    <property type="entry name" value="MerR"/>
    <property type="match status" value="1"/>
</dbReference>
<dbReference type="InterPro" id="IPR000551">
    <property type="entry name" value="MerR-type_HTH_dom"/>
</dbReference>
<dbReference type="SMART" id="SM00422">
    <property type="entry name" value="HTH_MERR"/>
    <property type="match status" value="2"/>
</dbReference>
<comment type="caution">
    <text evidence="3">The sequence shown here is derived from an EMBL/GenBank/DDBJ whole genome shotgun (WGS) entry which is preliminary data.</text>
</comment>
<dbReference type="SUPFAM" id="SSF46955">
    <property type="entry name" value="Putative DNA-binding domain"/>
    <property type="match status" value="2"/>
</dbReference>
<dbReference type="PANTHER" id="PTHR30204:SF93">
    <property type="entry name" value="HTH MERR-TYPE DOMAIN-CONTAINING PROTEIN"/>
    <property type="match status" value="1"/>
</dbReference>
<dbReference type="InterPro" id="IPR009061">
    <property type="entry name" value="DNA-bd_dom_put_sf"/>
</dbReference>
<feature type="domain" description="HTH merR-type" evidence="2">
    <location>
        <begin position="173"/>
        <end position="242"/>
    </location>
</feature>
<dbReference type="Pfam" id="PF13411">
    <property type="entry name" value="MerR_1"/>
    <property type="match status" value="1"/>
</dbReference>
<evidence type="ECO:0000259" key="2">
    <source>
        <dbReference type="PROSITE" id="PS50937"/>
    </source>
</evidence>
<gene>
    <name evidence="3" type="ORF">GCM10023318_42450</name>
</gene>
<dbReference type="EMBL" id="BAABJM010000004">
    <property type="protein sequence ID" value="GAA5060688.1"/>
    <property type="molecule type" value="Genomic_DNA"/>
</dbReference>
<dbReference type="PROSITE" id="PS50937">
    <property type="entry name" value="HTH_MERR_2"/>
    <property type="match status" value="2"/>
</dbReference>
<dbReference type="Proteomes" id="UP001500603">
    <property type="component" value="Unassembled WGS sequence"/>
</dbReference>
<sequence length="302" mass="32980">MDGQRGFAARYQGEDVINAHVFKRVIEVLVATSVAEWSNKGVESRHSGSQRAEPSMRTAQVAGRVGYSVQQVRNLARDGVLPPVRRTDSGYRRYGEVHVRAALAYRALATAVGPVDAKSFVRAMHEQPVPRVLALFDHAHAALDRERDDLRRTLAAVTTISAEPIAPAQARDSMSVAELATALGVRTSTLRHWDTEGLVVPDRVAAQGIRRYWPTDVRDARIVHQLRAAGYRIDALRTLMPQVRAAGRLDQLAAALATRDTALTVRSRALLEAAAEFVALLALVEDDDRDGESPVNAAASTR</sequence>